<reference evidence="3" key="3">
    <citation type="submission" date="2023-02" db="EMBL/GenBank/DDBJ databases">
        <authorList>
            <person name="Sun Q."/>
            <person name="Mori K."/>
        </authorList>
    </citation>
    <scope>NUCLEOTIDE SEQUENCE</scope>
    <source>
        <strain evidence="3">NBRC 112299</strain>
    </source>
</reference>
<reference evidence="4" key="2">
    <citation type="journal article" date="2019" name="Int. J. Syst. Evol. Microbiol.">
        <title>The Global Catalogue of Microorganisms (GCM) 10K type strain sequencing project: providing services to taxonomists for standard genome sequencing and annotation.</title>
        <authorList>
            <consortium name="The Broad Institute Genomics Platform"/>
            <consortium name="The Broad Institute Genome Sequencing Center for Infectious Disease"/>
            <person name="Wu L."/>
            <person name="Ma J."/>
        </authorList>
    </citation>
    <scope>NUCLEOTIDE SEQUENCE [LARGE SCALE GENOMIC DNA]</scope>
    <source>
        <strain evidence="4">NBRC 112299</strain>
    </source>
</reference>
<accession>A0ABQ6IJJ3</accession>
<gene>
    <name evidence="2" type="ORF">GCM10025876_39740</name>
    <name evidence="3" type="ORF">GCM10025876_41130</name>
</gene>
<dbReference type="EMBL" id="BSUN01000003">
    <property type="protein sequence ID" value="GMA37909.1"/>
    <property type="molecule type" value="Genomic_DNA"/>
</dbReference>
<evidence type="ECO:0000313" key="4">
    <source>
        <dbReference type="Proteomes" id="UP001157125"/>
    </source>
</evidence>
<organism evidence="3 4">
    <name type="scientific">Demequina litorisediminis</name>
    <dbReference type="NCBI Taxonomy" id="1849022"/>
    <lineage>
        <taxon>Bacteria</taxon>
        <taxon>Bacillati</taxon>
        <taxon>Actinomycetota</taxon>
        <taxon>Actinomycetes</taxon>
        <taxon>Micrococcales</taxon>
        <taxon>Demequinaceae</taxon>
        <taxon>Demequina</taxon>
    </lineage>
</organism>
<dbReference type="RefSeq" id="WP_284329488.1">
    <property type="nucleotide sequence ID" value="NZ_BSUN01000002.1"/>
</dbReference>
<evidence type="ECO:0000313" key="2">
    <source>
        <dbReference type="EMBL" id="GMA37770.1"/>
    </source>
</evidence>
<proteinExistence type="predicted"/>
<feature type="region of interest" description="Disordered" evidence="1">
    <location>
        <begin position="98"/>
        <end position="122"/>
    </location>
</feature>
<name>A0ABQ6IJJ3_9MICO</name>
<dbReference type="Proteomes" id="UP001157125">
    <property type="component" value="Unassembled WGS sequence"/>
</dbReference>
<protein>
    <recommendedName>
        <fullName evidence="5">Sigma-70, region 4</fullName>
    </recommendedName>
</protein>
<dbReference type="EMBL" id="BSUN01000002">
    <property type="protein sequence ID" value="GMA37770.1"/>
    <property type="molecule type" value="Genomic_DNA"/>
</dbReference>
<sequence>MRRRLAKLNADRAERDARIQASVEAALDVEAPVISAREALAGAQAALAAAEESARTRLADVVMQLRDDHLSAGEIAMLLNRSVRDVQGMIRAARSAPIAAPAVEHSVDEPAPAYEGSVVSDA</sequence>
<evidence type="ECO:0008006" key="5">
    <source>
        <dbReference type="Google" id="ProtNLM"/>
    </source>
</evidence>
<comment type="caution">
    <text evidence="3">The sequence shown here is derived from an EMBL/GenBank/DDBJ whole genome shotgun (WGS) entry which is preliminary data.</text>
</comment>
<keyword evidence="4" id="KW-1185">Reference proteome</keyword>
<reference evidence="3" key="1">
    <citation type="journal article" date="2014" name="Int. J. Syst. Evol. Microbiol.">
        <title>Complete genome of a new Firmicutes species belonging to the dominant human colonic microbiota ('Ruminococcus bicirculans') reveals two chromosomes and a selective capacity to utilize plant glucans.</title>
        <authorList>
            <consortium name="NISC Comparative Sequencing Program"/>
            <person name="Wegmann U."/>
            <person name="Louis P."/>
            <person name="Goesmann A."/>
            <person name="Henrissat B."/>
            <person name="Duncan S.H."/>
            <person name="Flint H.J."/>
        </authorList>
    </citation>
    <scope>NUCLEOTIDE SEQUENCE</scope>
    <source>
        <strain evidence="3">NBRC 112299</strain>
    </source>
</reference>
<evidence type="ECO:0000256" key="1">
    <source>
        <dbReference type="SAM" id="MobiDB-lite"/>
    </source>
</evidence>
<evidence type="ECO:0000313" key="3">
    <source>
        <dbReference type="EMBL" id="GMA37909.1"/>
    </source>
</evidence>